<dbReference type="Gene3D" id="3.10.450.50">
    <property type="match status" value="1"/>
</dbReference>
<evidence type="ECO:0008006" key="3">
    <source>
        <dbReference type="Google" id="ProtNLM"/>
    </source>
</evidence>
<reference evidence="1 2" key="1">
    <citation type="submission" date="2024-07" db="EMBL/GenBank/DDBJ databases">
        <title>Section-level genome sequencing and comparative genomics of Aspergillus sections Usti and Cavernicolus.</title>
        <authorList>
            <consortium name="Lawrence Berkeley National Laboratory"/>
            <person name="Nybo J.L."/>
            <person name="Vesth T.C."/>
            <person name="Theobald S."/>
            <person name="Frisvad J.C."/>
            <person name="Larsen T.O."/>
            <person name="Kjaerboelling I."/>
            <person name="Rothschild-Mancinelli K."/>
            <person name="Lyhne E.K."/>
            <person name="Kogle M.E."/>
            <person name="Barry K."/>
            <person name="Clum A."/>
            <person name="Na H."/>
            <person name="Ledsgaard L."/>
            <person name="Lin J."/>
            <person name="Lipzen A."/>
            <person name="Kuo A."/>
            <person name="Riley R."/>
            <person name="Mondo S."/>
            <person name="LaButti K."/>
            <person name="Haridas S."/>
            <person name="Pangalinan J."/>
            <person name="Salamov A.A."/>
            <person name="Simmons B.A."/>
            <person name="Magnuson J.K."/>
            <person name="Chen J."/>
            <person name="Drula E."/>
            <person name="Henrissat B."/>
            <person name="Wiebenga A."/>
            <person name="Lubbers R.J."/>
            <person name="Gomes A.C."/>
            <person name="Makela M.R."/>
            <person name="Stajich J."/>
            <person name="Grigoriev I.V."/>
            <person name="Mortensen U.H."/>
            <person name="De vries R.P."/>
            <person name="Baker S.E."/>
            <person name="Andersen M.R."/>
        </authorList>
    </citation>
    <scope>NUCLEOTIDE SEQUENCE [LARGE SCALE GENOMIC DNA]</scope>
    <source>
        <strain evidence="1 2">CBS 600.67</strain>
    </source>
</reference>
<accession>A0ABR4ITU2</accession>
<sequence>MAPRAFLLPPTQSLCKAFSTSAPLETLLSTFTTCPPPQIHEHGLPCLAPFLGRTFTGRDGVTEYVTLLNESLGIEKMEFDDVGEWVVDTESMVVCLRGGAKFVAKRSGERWDERFMYRISVAEEQGGNSKGVLKVREYEVWADTGAAYLAMRGELERGLGRE</sequence>
<gene>
    <name evidence="1" type="ORF">BDW59DRAFT_158033</name>
</gene>
<comment type="caution">
    <text evidence="1">The sequence shown here is derived from an EMBL/GenBank/DDBJ whole genome shotgun (WGS) entry which is preliminary data.</text>
</comment>
<protein>
    <recommendedName>
        <fullName evidence="3">SnoaL-like domain-containing protein</fullName>
    </recommendedName>
</protein>
<name>A0ABR4ITU2_9EURO</name>
<keyword evidence="2" id="KW-1185">Reference proteome</keyword>
<evidence type="ECO:0000313" key="2">
    <source>
        <dbReference type="Proteomes" id="UP001610335"/>
    </source>
</evidence>
<evidence type="ECO:0000313" key="1">
    <source>
        <dbReference type="EMBL" id="KAL2831086.1"/>
    </source>
</evidence>
<dbReference type="EMBL" id="JBFXLS010000010">
    <property type="protein sequence ID" value="KAL2831086.1"/>
    <property type="molecule type" value="Genomic_DNA"/>
</dbReference>
<dbReference type="Proteomes" id="UP001610335">
    <property type="component" value="Unassembled WGS sequence"/>
</dbReference>
<organism evidence="1 2">
    <name type="scientific">Aspergillus cavernicola</name>
    <dbReference type="NCBI Taxonomy" id="176166"/>
    <lineage>
        <taxon>Eukaryota</taxon>
        <taxon>Fungi</taxon>
        <taxon>Dikarya</taxon>
        <taxon>Ascomycota</taxon>
        <taxon>Pezizomycotina</taxon>
        <taxon>Eurotiomycetes</taxon>
        <taxon>Eurotiomycetidae</taxon>
        <taxon>Eurotiales</taxon>
        <taxon>Aspergillaceae</taxon>
        <taxon>Aspergillus</taxon>
        <taxon>Aspergillus subgen. Nidulantes</taxon>
    </lineage>
</organism>
<proteinExistence type="predicted"/>